<dbReference type="Proteomes" id="UP000000323">
    <property type="component" value="Chromosome 1"/>
</dbReference>
<reference evidence="3" key="1">
    <citation type="journal article" date="2010" name="Stand. Genomic Sci.">
        <title>Complete genome sequence of 'Thermobaculum terrenum' type strain (YNP1).</title>
        <authorList>
            <person name="Kiss H."/>
            <person name="Cleland D."/>
            <person name="Lapidus A."/>
            <person name="Lucas S."/>
            <person name="Glavina Del Rio T."/>
            <person name="Nolan M."/>
            <person name="Tice H."/>
            <person name="Han C."/>
            <person name="Goodwin L."/>
            <person name="Pitluck S."/>
            <person name="Liolios K."/>
            <person name="Ivanova N."/>
            <person name="Mavromatis K."/>
            <person name="Ovchinnikova G."/>
            <person name="Pati A."/>
            <person name="Chen A."/>
            <person name="Palaniappan K."/>
            <person name="Land M."/>
            <person name="Hauser L."/>
            <person name="Chang Y."/>
            <person name="Jeffries C."/>
            <person name="Lu M."/>
            <person name="Brettin T."/>
            <person name="Detter J."/>
            <person name="Goker M."/>
            <person name="Tindall B."/>
            <person name="Beck B."/>
            <person name="McDermott T."/>
            <person name="Woyke T."/>
            <person name="Bristow J."/>
            <person name="Eisen J."/>
            <person name="Markowitz V."/>
            <person name="Hugenholtz P."/>
            <person name="Kyrpides N."/>
            <person name="Klenk H."/>
            <person name="Cheng J."/>
        </authorList>
    </citation>
    <scope>NUCLEOTIDE SEQUENCE [LARGE SCALE GENOMIC DNA]</scope>
    <source>
        <strain evidence="3">ATCC BAA-798 / YNP1</strain>
    </source>
</reference>
<protein>
    <recommendedName>
        <fullName evidence="1">DUF8166 domain-containing protein</fullName>
    </recommendedName>
</protein>
<evidence type="ECO:0000259" key="1">
    <source>
        <dbReference type="Pfam" id="PF26500"/>
    </source>
</evidence>
<gene>
    <name evidence="2" type="ordered locus">Tter_1876</name>
</gene>
<name>D1CDB7_THET1</name>
<dbReference type="AlphaFoldDB" id="D1CDB7"/>
<evidence type="ECO:0000313" key="2">
    <source>
        <dbReference type="EMBL" id="ACZ42782.1"/>
    </source>
</evidence>
<dbReference type="EMBL" id="CP001825">
    <property type="protein sequence ID" value="ACZ42782.1"/>
    <property type="molecule type" value="Genomic_DNA"/>
</dbReference>
<organism evidence="2 3">
    <name type="scientific">Thermobaculum terrenum (strain ATCC BAA-798 / CCMEE 7001 / YNP1)</name>
    <dbReference type="NCBI Taxonomy" id="525904"/>
    <lineage>
        <taxon>Bacteria</taxon>
        <taxon>Bacillati</taxon>
        <taxon>Chloroflexota</taxon>
        <taxon>Chloroflexia</taxon>
        <taxon>Candidatus Thermobaculales</taxon>
        <taxon>Candidatus Thermobaculaceae</taxon>
        <taxon>Thermobaculum</taxon>
    </lineage>
</organism>
<dbReference type="Pfam" id="PF26500">
    <property type="entry name" value="DUF8166"/>
    <property type="match status" value="1"/>
</dbReference>
<dbReference type="KEGG" id="ttr:Tter_1876"/>
<dbReference type="InterPro" id="IPR058479">
    <property type="entry name" value="DUF8166"/>
</dbReference>
<dbReference type="eggNOG" id="ENOG502ZB3G">
    <property type="taxonomic scope" value="Bacteria"/>
</dbReference>
<dbReference type="RefSeq" id="WP_012875813.1">
    <property type="nucleotide sequence ID" value="NC_013525.1"/>
</dbReference>
<dbReference type="STRING" id="525904.Tter_1876"/>
<sequence length="201" mass="21817">MGKTIGKIISSASQIEYICQVYGKGEVANPPTPEDYRFGAWVKVPVGSLPDTYAVGVISDTQLHNPDYGVFGPRLSTPEQLEVFSPDYLNETAVLVRVLVLGQVSGGKKTAVGFCYVHPEIGALVSRMENEEIAAFHRGEDGFDIGYYILMLSMRSPLAQALLMSVLDDLADVIPDAGPILNALRANLAWQSQIRMAAGER</sequence>
<evidence type="ECO:0000313" key="3">
    <source>
        <dbReference type="Proteomes" id="UP000000323"/>
    </source>
</evidence>
<dbReference type="HOGENOM" id="CLU_103615_0_0_0"/>
<feature type="domain" description="DUF8166" evidence="1">
    <location>
        <begin position="4"/>
        <end position="193"/>
    </location>
</feature>
<dbReference type="OrthoDB" id="150075at2"/>
<accession>D1CDB7</accession>
<keyword evidence="3" id="KW-1185">Reference proteome</keyword>
<proteinExistence type="predicted"/>